<dbReference type="Proteomes" id="UP001151760">
    <property type="component" value="Unassembled WGS sequence"/>
</dbReference>
<accession>A0ABQ5CZX3</accession>
<protein>
    <submittedName>
        <fullName evidence="1">Uncharacterized protein</fullName>
    </submittedName>
</protein>
<proteinExistence type="predicted"/>
<reference evidence="1" key="2">
    <citation type="submission" date="2022-01" db="EMBL/GenBank/DDBJ databases">
        <authorList>
            <person name="Yamashiro T."/>
            <person name="Shiraishi A."/>
            <person name="Satake H."/>
            <person name="Nakayama K."/>
        </authorList>
    </citation>
    <scope>NUCLEOTIDE SEQUENCE</scope>
</reference>
<name>A0ABQ5CZX3_9ASTR</name>
<evidence type="ECO:0000313" key="1">
    <source>
        <dbReference type="EMBL" id="GJT31456.1"/>
    </source>
</evidence>
<gene>
    <name evidence="1" type="ORF">Tco_0911731</name>
</gene>
<keyword evidence="2" id="KW-1185">Reference proteome</keyword>
<sequence length="319" mass="35431">MIVGGEGEGIGDWGGCVEEWKVAAGSRREMKDNWLERGKNRARIELSDSSYFEILYFYASCNESYTVLTNTSNSTTEWSLSHSLLILFNAENGLVSAGSSSSVSAGYIIEFMLEDLEAVPADYVPADLIYRRDYWNSPKRLGKDAKGNTIVHPPVSLDKHIEIRHHFIRDANEKNLIQVLKIHTDDNVADLLTKAFDGPRFEYLVVHIGMYYGSAGHTSAVDSFLLNFGCVVPAVCHGFAVGLETLEGCEYVVSIVHVLIDEWKTVVLFVDMGSILFRVANTAEYVVCHRLTVPPSYVASSWFRCLGISIELVQAGLMA</sequence>
<organism evidence="1 2">
    <name type="scientific">Tanacetum coccineum</name>
    <dbReference type="NCBI Taxonomy" id="301880"/>
    <lineage>
        <taxon>Eukaryota</taxon>
        <taxon>Viridiplantae</taxon>
        <taxon>Streptophyta</taxon>
        <taxon>Embryophyta</taxon>
        <taxon>Tracheophyta</taxon>
        <taxon>Spermatophyta</taxon>
        <taxon>Magnoliopsida</taxon>
        <taxon>eudicotyledons</taxon>
        <taxon>Gunneridae</taxon>
        <taxon>Pentapetalae</taxon>
        <taxon>asterids</taxon>
        <taxon>campanulids</taxon>
        <taxon>Asterales</taxon>
        <taxon>Asteraceae</taxon>
        <taxon>Asteroideae</taxon>
        <taxon>Anthemideae</taxon>
        <taxon>Anthemidinae</taxon>
        <taxon>Tanacetum</taxon>
    </lineage>
</organism>
<dbReference type="EMBL" id="BQNB010014707">
    <property type="protein sequence ID" value="GJT31456.1"/>
    <property type="molecule type" value="Genomic_DNA"/>
</dbReference>
<reference evidence="1" key="1">
    <citation type="journal article" date="2022" name="Int. J. Mol. Sci.">
        <title>Draft Genome of Tanacetum Coccineum: Genomic Comparison of Closely Related Tanacetum-Family Plants.</title>
        <authorList>
            <person name="Yamashiro T."/>
            <person name="Shiraishi A."/>
            <person name="Nakayama K."/>
            <person name="Satake H."/>
        </authorList>
    </citation>
    <scope>NUCLEOTIDE SEQUENCE</scope>
</reference>
<evidence type="ECO:0000313" key="2">
    <source>
        <dbReference type="Proteomes" id="UP001151760"/>
    </source>
</evidence>
<comment type="caution">
    <text evidence="1">The sequence shown here is derived from an EMBL/GenBank/DDBJ whole genome shotgun (WGS) entry which is preliminary data.</text>
</comment>